<evidence type="ECO:0000259" key="1">
    <source>
        <dbReference type="Pfam" id="PF12697"/>
    </source>
</evidence>
<dbReference type="SUPFAM" id="SSF53474">
    <property type="entry name" value="alpha/beta-Hydrolases"/>
    <property type="match status" value="1"/>
</dbReference>
<sequence>MSGTPFVLLHGFWHGSWCWASVTAELAARGRVATAVDMAGHGLNARRPTAASARPFDEAAFAAAPSPVAGVSLDDAADLLTAQLKRLGRPCVLVAHSMGGNVATRVAEQAPDLVAHLVYVTAFMPSSGTPAGAYITEPENAGELVSAAVRTDPDVVGALRLDVASPDPAYRAKLREAFYNDIAPDVADAAMALLSPDGPIGIVKGSTDLTPEGWGSVPRTYVMCMRDNAIRPRLQERFITEADAAFPDNPTKVVRLDASHSPFLSQPERLAEILASIA</sequence>
<accession>A0A9W6Q0N1</accession>
<dbReference type="Pfam" id="PF12697">
    <property type="entry name" value="Abhydrolase_6"/>
    <property type="match status" value="1"/>
</dbReference>
<name>A0A9W6Q0N1_9ACTN</name>
<dbReference type="InterPro" id="IPR000073">
    <property type="entry name" value="AB_hydrolase_1"/>
</dbReference>
<dbReference type="EMBL" id="BSRZ01000012">
    <property type="protein sequence ID" value="GLW66117.1"/>
    <property type="molecule type" value="Genomic_DNA"/>
</dbReference>
<dbReference type="AlphaFoldDB" id="A0A9W6Q0N1"/>
<organism evidence="2 3">
    <name type="scientific">Actinomadura rubrobrunea</name>
    <dbReference type="NCBI Taxonomy" id="115335"/>
    <lineage>
        <taxon>Bacteria</taxon>
        <taxon>Bacillati</taxon>
        <taxon>Actinomycetota</taxon>
        <taxon>Actinomycetes</taxon>
        <taxon>Streptosporangiales</taxon>
        <taxon>Thermomonosporaceae</taxon>
        <taxon>Actinomadura</taxon>
    </lineage>
</organism>
<dbReference type="PANTHER" id="PTHR10992">
    <property type="entry name" value="METHYLESTERASE FAMILY MEMBER"/>
    <property type="match status" value="1"/>
</dbReference>
<keyword evidence="3" id="KW-1185">Reference proteome</keyword>
<comment type="caution">
    <text evidence="2">The sequence shown here is derived from an EMBL/GenBank/DDBJ whole genome shotgun (WGS) entry which is preliminary data.</text>
</comment>
<dbReference type="Gene3D" id="3.40.50.1820">
    <property type="entry name" value="alpha/beta hydrolase"/>
    <property type="match status" value="1"/>
</dbReference>
<dbReference type="RefSeq" id="WP_067909393.1">
    <property type="nucleotide sequence ID" value="NZ_BSRZ01000012.1"/>
</dbReference>
<dbReference type="Proteomes" id="UP001165124">
    <property type="component" value="Unassembled WGS sequence"/>
</dbReference>
<feature type="domain" description="AB hydrolase-1" evidence="1">
    <location>
        <begin position="6"/>
        <end position="272"/>
    </location>
</feature>
<gene>
    <name evidence="2" type="primary">estC</name>
    <name evidence="2" type="ORF">Arub01_43610</name>
</gene>
<dbReference type="PANTHER" id="PTHR10992:SF1086">
    <property type="entry name" value="AB HYDROLASE-1 DOMAIN-CONTAINING PROTEIN"/>
    <property type="match status" value="1"/>
</dbReference>
<protein>
    <submittedName>
        <fullName evidence="2">Esterase</fullName>
    </submittedName>
</protein>
<evidence type="ECO:0000313" key="3">
    <source>
        <dbReference type="Proteomes" id="UP001165124"/>
    </source>
</evidence>
<proteinExistence type="predicted"/>
<dbReference type="GO" id="GO:0080032">
    <property type="term" value="F:methyl jasmonate esterase activity"/>
    <property type="evidence" value="ECO:0007669"/>
    <property type="project" value="TreeGrafter"/>
</dbReference>
<dbReference type="GO" id="GO:0080030">
    <property type="term" value="F:methyl indole-3-acetate esterase activity"/>
    <property type="evidence" value="ECO:0007669"/>
    <property type="project" value="TreeGrafter"/>
</dbReference>
<dbReference type="InterPro" id="IPR029058">
    <property type="entry name" value="AB_hydrolase_fold"/>
</dbReference>
<dbReference type="InterPro" id="IPR045889">
    <property type="entry name" value="MES/HNL"/>
</dbReference>
<evidence type="ECO:0000313" key="2">
    <source>
        <dbReference type="EMBL" id="GLW66117.1"/>
    </source>
</evidence>
<reference evidence="2" key="1">
    <citation type="submission" date="2023-02" db="EMBL/GenBank/DDBJ databases">
        <title>Actinomadura rubrobrunea NBRC 14622.</title>
        <authorList>
            <person name="Ichikawa N."/>
            <person name="Sato H."/>
            <person name="Tonouchi N."/>
        </authorList>
    </citation>
    <scope>NUCLEOTIDE SEQUENCE</scope>
    <source>
        <strain evidence="2">NBRC 14622</strain>
    </source>
</reference>